<dbReference type="EMBL" id="MUJZ01071510">
    <property type="protein sequence ID" value="OTF69250.1"/>
    <property type="molecule type" value="Genomic_DNA"/>
</dbReference>
<keyword evidence="2" id="KW-1185">Reference proteome</keyword>
<protein>
    <submittedName>
        <fullName evidence="1">Uncharacterized protein</fullName>
    </submittedName>
</protein>
<gene>
    <name evidence="1" type="ORF">BLA29_005601</name>
</gene>
<evidence type="ECO:0000313" key="2">
    <source>
        <dbReference type="Proteomes" id="UP000194236"/>
    </source>
</evidence>
<organism evidence="1 2">
    <name type="scientific">Euroglyphus maynei</name>
    <name type="common">Mayne's house dust mite</name>
    <dbReference type="NCBI Taxonomy" id="6958"/>
    <lineage>
        <taxon>Eukaryota</taxon>
        <taxon>Metazoa</taxon>
        <taxon>Ecdysozoa</taxon>
        <taxon>Arthropoda</taxon>
        <taxon>Chelicerata</taxon>
        <taxon>Arachnida</taxon>
        <taxon>Acari</taxon>
        <taxon>Acariformes</taxon>
        <taxon>Sarcoptiformes</taxon>
        <taxon>Astigmata</taxon>
        <taxon>Psoroptidia</taxon>
        <taxon>Analgoidea</taxon>
        <taxon>Pyroglyphidae</taxon>
        <taxon>Pyroglyphinae</taxon>
        <taxon>Euroglyphus</taxon>
    </lineage>
</organism>
<evidence type="ECO:0000313" key="1">
    <source>
        <dbReference type="EMBL" id="OTF69250.1"/>
    </source>
</evidence>
<reference evidence="1 2" key="1">
    <citation type="submission" date="2017-03" db="EMBL/GenBank/DDBJ databases">
        <title>Genome Survey of Euroglyphus maynei.</title>
        <authorList>
            <person name="Arlian L.G."/>
            <person name="Morgan M.S."/>
            <person name="Rider S.D."/>
        </authorList>
    </citation>
    <scope>NUCLEOTIDE SEQUENCE [LARGE SCALE GENOMIC DNA]</scope>
    <source>
        <strain evidence="1">Arlian Lab</strain>
        <tissue evidence="1">Whole body</tissue>
    </source>
</reference>
<dbReference type="AlphaFoldDB" id="A0A1Y3ALB1"/>
<proteinExistence type="predicted"/>
<sequence>MKKIPGPFEPPLVRRPKRNITARSYSCTTLTHKNNENGKVITMIMIEMIVNKKAQNPGFAPTN</sequence>
<comment type="caution">
    <text evidence="1">The sequence shown here is derived from an EMBL/GenBank/DDBJ whole genome shotgun (WGS) entry which is preliminary data.</text>
</comment>
<accession>A0A1Y3ALB1</accession>
<dbReference type="Proteomes" id="UP000194236">
    <property type="component" value="Unassembled WGS sequence"/>
</dbReference>
<name>A0A1Y3ALB1_EURMA</name>